<reference evidence="1 2" key="1">
    <citation type="submission" date="2024-03" db="EMBL/GenBank/DDBJ databases">
        <title>Novel species of the genus Variovorax.</title>
        <authorList>
            <person name="Liu Q."/>
            <person name="Xin Y.-H."/>
        </authorList>
    </citation>
    <scope>NUCLEOTIDE SEQUENCE [LARGE SCALE GENOMIC DNA]</scope>
    <source>
        <strain evidence="1 2">KACC 18900</strain>
    </source>
</reference>
<comment type="caution">
    <text evidence="1">The sequence shown here is derived from an EMBL/GenBank/DDBJ whole genome shotgun (WGS) entry which is preliminary data.</text>
</comment>
<sequence>MPRYKNLDGTSGVLAYECAPGAIAVRFTDGDVYIYTDASTGRATVEQMQMLARRGRGLSTFISRYVRERYFDKVERKEGD</sequence>
<dbReference type="Proteomes" id="UP001385892">
    <property type="component" value="Unassembled WGS sequence"/>
</dbReference>
<gene>
    <name evidence="1" type="ORF">WKW82_26950</name>
</gene>
<evidence type="ECO:0000313" key="1">
    <source>
        <dbReference type="EMBL" id="MEJ8850304.1"/>
    </source>
</evidence>
<accession>A0ABU8WSH6</accession>
<keyword evidence="2" id="KW-1185">Reference proteome</keyword>
<proteinExistence type="predicted"/>
<organism evidence="1 2">
    <name type="scientific">Variovorax rhizosphaerae</name>
    <dbReference type="NCBI Taxonomy" id="1836200"/>
    <lineage>
        <taxon>Bacteria</taxon>
        <taxon>Pseudomonadati</taxon>
        <taxon>Pseudomonadota</taxon>
        <taxon>Betaproteobacteria</taxon>
        <taxon>Burkholderiales</taxon>
        <taxon>Comamonadaceae</taxon>
        <taxon>Variovorax</taxon>
    </lineage>
</organism>
<evidence type="ECO:0000313" key="2">
    <source>
        <dbReference type="Proteomes" id="UP001385892"/>
    </source>
</evidence>
<protein>
    <recommendedName>
        <fullName evidence="3">KTSC domain-containing protein</fullName>
    </recommendedName>
</protein>
<evidence type="ECO:0008006" key="3">
    <source>
        <dbReference type="Google" id="ProtNLM"/>
    </source>
</evidence>
<dbReference type="RefSeq" id="WP_340345598.1">
    <property type="nucleotide sequence ID" value="NZ_JBBKZT010000014.1"/>
</dbReference>
<name>A0ABU8WSH6_9BURK</name>
<dbReference type="EMBL" id="JBBKZT010000014">
    <property type="protein sequence ID" value="MEJ8850304.1"/>
    <property type="molecule type" value="Genomic_DNA"/>
</dbReference>